<comment type="caution">
    <text evidence="3">The sequence shown here is derived from an EMBL/GenBank/DDBJ whole genome shotgun (WGS) entry which is preliminary data.</text>
</comment>
<sequence length="1352" mass="152487">MDLRRTALLVWCCGYFLSVAYSDILTDDHIPEKSYKVDSENFSKPKLLAKSYNKTLANEEKYGVNSIQQLSGDRKKKNKATDVNEILAGNPFTSEFTRLKIDENSLRFGSRLKDESGKSSSRHQNTRKQFKKNNSYILNHKIKEESASVQEKQPELVLFMLSGSPSKPSQIPNTITRRNLLNNEINNLEHVLIVNSSAIANRNIENEFSRITKSEKFDSSSLNTLPEIKKNIDTFPEYPVANYSNNTKVINNLTNRSFSRLPVAQRESLFVRNQYPNDGHLQWYQYLPSTSSVPTRQNHVADPVDSKNECHETGNKANKDEFVLSDEPSEQKLSYLTVSGMKEKERDIQGQELRASVSEKQEPPVDHEMIPLSASSLKSSIESTGGNQNLKADNPKELQKKITVTNFKLQQKSSEQHSNNISVKSIALPNSARKRVFTTKKMKSTKSIKNETSDLQNKKAETRWLLKNNTSFPSLKYLMSSPMSTIFDTSNENGQYYHYVMNIGGRNGNKANSVRNLFKILNESGDGKNIKGMKSLREKLKNIYFNKTPKGTKKPTESSRMKTKNYFKNTNRSANAMEILENVLDISAISKNVSNVKFQNHTFENDTIQHITDKFINNSTTLVSMEEQTVTPSTKRMLTEATTMQPTTQRFSNLEDLSEIYLTTKDKLTSTTILEKTETTTRINGVESKEKLSLFKPTIVPNVASFSVLLVKKSQGNNSIDFQVGTNDLSSYITQSPTVSSTDRNGRNTTELKDSLEFTQKTTTSDETSVVTTDFTTVTEISPFISTSTELLNSTSIFSVGLNNFLDSIATTTSSTILEIDEDNKSEESFYLNTTDSSYSESLGLTTDSNITSEAYIQTFPGPTEPSVLEFTLTPNENSNNKIQSLKNISWIYGDGDSVDTTIDVINSNKSTHMNKDTNEIKYESKLTFVKDDKFNAMVANATLYIKSADSLLNLNNQTLPSRETEYRLPLSNTSELELSAIANNHLNNSLSNETLTAGAEPNNENNLGTPSPLESIVTNVTERENPASYSEDKNETIFRPNIPLVPTETNASKTEILPSDSKVNNIPDLTYTQSSESLEIQSMKVPRDVLSNSSEDSLSITAMKAANNISTLSDSAHPYRPQHATESSISNLSLSSSVNDEIIHESSMPVNYLNNYYFKETNYDEESLLSPSIVDEEARFPLLVHDENFHFVPSVVENYQIHSPEESQSQVNFKYVNYHYEPDTPLYLQGKFESAGNTQVKEIPSVIEFDDIADYKEYDQMPDVEYVELVPYADISYDNHEVDESKFLSDTFLFLDDYTSPKLNENVKYNELNHDNENLHFGRNSLSKNFLESTSTIDTPKFGTRLKKKNL</sequence>
<keyword evidence="4" id="KW-1185">Reference proteome</keyword>
<feature type="chain" id="PRO_5043640259" evidence="2">
    <location>
        <begin position="23"/>
        <end position="1352"/>
    </location>
</feature>
<evidence type="ECO:0000256" key="1">
    <source>
        <dbReference type="SAM" id="MobiDB-lite"/>
    </source>
</evidence>
<accession>A0AAV2AXC3</accession>
<name>A0AAV2AXC3_9ARAC</name>
<evidence type="ECO:0000256" key="2">
    <source>
        <dbReference type="SAM" id="SignalP"/>
    </source>
</evidence>
<proteinExistence type="predicted"/>
<organism evidence="3 4">
    <name type="scientific">Larinioides sclopetarius</name>
    <dbReference type="NCBI Taxonomy" id="280406"/>
    <lineage>
        <taxon>Eukaryota</taxon>
        <taxon>Metazoa</taxon>
        <taxon>Ecdysozoa</taxon>
        <taxon>Arthropoda</taxon>
        <taxon>Chelicerata</taxon>
        <taxon>Arachnida</taxon>
        <taxon>Araneae</taxon>
        <taxon>Araneomorphae</taxon>
        <taxon>Entelegynae</taxon>
        <taxon>Araneoidea</taxon>
        <taxon>Araneidae</taxon>
        <taxon>Larinioides</taxon>
    </lineage>
</organism>
<evidence type="ECO:0000313" key="4">
    <source>
        <dbReference type="Proteomes" id="UP001497382"/>
    </source>
</evidence>
<keyword evidence="2" id="KW-0732">Signal</keyword>
<feature type="compositionally biased region" description="Basic and acidic residues" evidence="1">
    <location>
        <begin position="302"/>
        <end position="314"/>
    </location>
</feature>
<protein>
    <submittedName>
        <fullName evidence="3">Uncharacterized protein</fullName>
    </submittedName>
</protein>
<feature type="compositionally biased region" description="Basic residues" evidence="1">
    <location>
        <begin position="120"/>
        <end position="131"/>
    </location>
</feature>
<evidence type="ECO:0000313" key="3">
    <source>
        <dbReference type="EMBL" id="CAL1288703.1"/>
    </source>
</evidence>
<reference evidence="3 4" key="1">
    <citation type="submission" date="2024-04" db="EMBL/GenBank/DDBJ databases">
        <authorList>
            <person name="Rising A."/>
            <person name="Reimegard J."/>
            <person name="Sonavane S."/>
            <person name="Akerstrom W."/>
            <person name="Nylinder S."/>
            <person name="Hedman E."/>
            <person name="Kallberg Y."/>
        </authorList>
    </citation>
    <scope>NUCLEOTIDE SEQUENCE [LARGE SCALE GENOMIC DNA]</scope>
</reference>
<feature type="region of interest" description="Disordered" evidence="1">
    <location>
        <begin position="342"/>
        <end position="367"/>
    </location>
</feature>
<feature type="signal peptide" evidence="2">
    <location>
        <begin position="1"/>
        <end position="22"/>
    </location>
</feature>
<feature type="compositionally biased region" description="Basic and acidic residues" evidence="1">
    <location>
        <begin position="357"/>
        <end position="367"/>
    </location>
</feature>
<feature type="region of interest" description="Disordered" evidence="1">
    <location>
        <begin position="294"/>
        <end position="314"/>
    </location>
</feature>
<gene>
    <name evidence="3" type="ORF">LARSCL_LOCUS15495</name>
</gene>
<dbReference type="Proteomes" id="UP001497382">
    <property type="component" value="Unassembled WGS sequence"/>
</dbReference>
<dbReference type="EMBL" id="CAXIEN010000236">
    <property type="protein sequence ID" value="CAL1288703.1"/>
    <property type="molecule type" value="Genomic_DNA"/>
</dbReference>
<feature type="region of interest" description="Disordered" evidence="1">
    <location>
        <begin position="111"/>
        <end position="134"/>
    </location>
</feature>
<feature type="region of interest" description="Disordered" evidence="1">
    <location>
        <begin position="993"/>
        <end position="1013"/>
    </location>
</feature>